<keyword evidence="3" id="KW-0964">Secreted</keyword>
<sequence>MATALTLFCLAIDNQKDFIGDVFDVEIQANSLVSRLKDAIKVKMAHQLGHVDANQLTLWKLSTPLCIDPETSTISTVKNTIRKTVLPSADAKEAGLGNGTVQVLYPTKRLSNYWNNIPNEDHLHLVIQVPFNSPENLLEDLPGDSPKPPYADLITFTVPSAQRFLSLKRIDFYTREVEVATGQPPSYIHDFLGSLNRQRVISPNATGSSMLREHLGDFFDTYFREETNSEDPPTVTNSEIGLYSHVLSSSEILATGNFGFEKEGHTGAAFLFDVAGEFRRLAGEIGNAEL</sequence>
<evidence type="ECO:0000256" key="1">
    <source>
        <dbReference type="ARBA" id="ARBA00004340"/>
    </source>
</evidence>
<proteinExistence type="predicted"/>
<keyword evidence="6" id="KW-1185">Reference proteome</keyword>
<dbReference type="GO" id="GO:0043657">
    <property type="term" value="C:host cell"/>
    <property type="evidence" value="ECO:0007669"/>
    <property type="project" value="UniProtKB-SubCell"/>
</dbReference>
<gene>
    <name evidence="5" type="ORF">B0F90DRAFT_1342542</name>
</gene>
<dbReference type="AlphaFoldDB" id="A0AAD4LZ09"/>
<name>A0AAD4LZ09_9AGAM</name>
<protein>
    <recommendedName>
        <fullName evidence="4">Crinkler effector protein N-terminal domain-containing protein</fullName>
    </recommendedName>
</protein>
<comment type="caution">
    <text evidence="5">The sequence shown here is derived from an EMBL/GenBank/DDBJ whole genome shotgun (WGS) entry which is preliminary data.</text>
</comment>
<reference evidence="5" key="1">
    <citation type="journal article" date="2022" name="New Phytol.">
        <title>Evolutionary transition to the ectomycorrhizal habit in the genomes of a hyperdiverse lineage of mushroom-forming fungi.</title>
        <authorList>
            <person name="Looney B."/>
            <person name="Miyauchi S."/>
            <person name="Morin E."/>
            <person name="Drula E."/>
            <person name="Courty P.E."/>
            <person name="Kohler A."/>
            <person name="Kuo A."/>
            <person name="LaButti K."/>
            <person name="Pangilinan J."/>
            <person name="Lipzen A."/>
            <person name="Riley R."/>
            <person name="Andreopoulos W."/>
            <person name="He G."/>
            <person name="Johnson J."/>
            <person name="Nolan M."/>
            <person name="Tritt A."/>
            <person name="Barry K.W."/>
            <person name="Grigoriev I.V."/>
            <person name="Nagy L.G."/>
            <person name="Hibbett D."/>
            <person name="Henrissat B."/>
            <person name="Matheny P.B."/>
            <person name="Labbe J."/>
            <person name="Martin F.M."/>
        </authorList>
    </citation>
    <scope>NUCLEOTIDE SEQUENCE</scope>
    <source>
        <strain evidence="5">BPL690</strain>
    </source>
</reference>
<dbReference type="Pfam" id="PF20147">
    <property type="entry name" value="Crinkler"/>
    <property type="match status" value="1"/>
</dbReference>
<evidence type="ECO:0000259" key="4">
    <source>
        <dbReference type="Pfam" id="PF20147"/>
    </source>
</evidence>
<evidence type="ECO:0000313" key="6">
    <source>
        <dbReference type="Proteomes" id="UP001203297"/>
    </source>
</evidence>
<evidence type="ECO:0000313" key="5">
    <source>
        <dbReference type="EMBL" id="KAI0294054.1"/>
    </source>
</evidence>
<feature type="domain" description="Crinkler effector protein N-terminal" evidence="4">
    <location>
        <begin position="5"/>
        <end position="128"/>
    </location>
</feature>
<evidence type="ECO:0000256" key="3">
    <source>
        <dbReference type="ARBA" id="ARBA00022525"/>
    </source>
</evidence>
<dbReference type="Proteomes" id="UP001203297">
    <property type="component" value="Unassembled WGS sequence"/>
</dbReference>
<organism evidence="5 6">
    <name type="scientific">Multifurca ochricompacta</name>
    <dbReference type="NCBI Taxonomy" id="376703"/>
    <lineage>
        <taxon>Eukaryota</taxon>
        <taxon>Fungi</taxon>
        <taxon>Dikarya</taxon>
        <taxon>Basidiomycota</taxon>
        <taxon>Agaricomycotina</taxon>
        <taxon>Agaricomycetes</taxon>
        <taxon>Russulales</taxon>
        <taxon>Russulaceae</taxon>
        <taxon>Multifurca</taxon>
    </lineage>
</organism>
<evidence type="ECO:0000256" key="2">
    <source>
        <dbReference type="ARBA" id="ARBA00004613"/>
    </source>
</evidence>
<comment type="subcellular location">
    <subcellularLocation>
        <location evidence="1">Host cell</location>
    </subcellularLocation>
    <subcellularLocation>
        <location evidence="2">Secreted</location>
    </subcellularLocation>
</comment>
<dbReference type="GO" id="GO:0005576">
    <property type="term" value="C:extracellular region"/>
    <property type="evidence" value="ECO:0007669"/>
    <property type="project" value="UniProtKB-SubCell"/>
</dbReference>
<dbReference type="EMBL" id="WTXG01000082">
    <property type="protein sequence ID" value="KAI0294054.1"/>
    <property type="molecule type" value="Genomic_DNA"/>
</dbReference>
<dbReference type="InterPro" id="IPR045379">
    <property type="entry name" value="Crinkler_N"/>
</dbReference>
<accession>A0AAD4LZ09</accession>